<feature type="region of interest" description="Disordered" evidence="1">
    <location>
        <begin position="99"/>
        <end position="124"/>
    </location>
</feature>
<comment type="caution">
    <text evidence="2">The sequence shown here is derived from an EMBL/GenBank/DDBJ whole genome shotgun (WGS) entry which is preliminary data.</text>
</comment>
<dbReference type="AlphaFoldDB" id="A0A210PU62"/>
<feature type="compositionally biased region" description="Basic residues" evidence="1">
    <location>
        <begin position="106"/>
        <end position="116"/>
    </location>
</feature>
<feature type="compositionally biased region" description="Polar residues" evidence="1">
    <location>
        <begin position="398"/>
        <end position="412"/>
    </location>
</feature>
<feature type="compositionally biased region" description="Basic and acidic residues" evidence="1">
    <location>
        <begin position="268"/>
        <end position="287"/>
    </location>
</feature>
<dbReference type="EMBL" id="NEDP02005493">
    <property type="protein sequence ID" value="OWF39995.1"/>
    <property type="molecule type" value="Genomic_DNA"/>
</dbReference>
<feature type="compositionally biased region" description="Basic and acidic residues" evidence="1">
    <location>
        <begin position="357"/>
        <end position="397"/>
    </location>
</feature>
<keyword evidence="3" id="KW-1185">Reference proteome</keyword>
<feature type="compositionally biased region" description="Acidic residues" evidence="1">
    <location>
        <begin position="911"/>
        <end position="944"/>
    </location>
</feature>
<gene>
    <name evidence="2" type="ORF">KP79_PYT19684</name>
</gene>
<feature type="compositionally biased region" description="Basic and acidic residues" evidence="1">
    <location>
        <begin position="414"/>
        <end position="431"/>
    </location>
</feature>
<feature type="region of interest" description="Disordered" evidence="1">
    <location>
        <begin position="136"/>
        <end position="182"/>
    </location>
</feature>
<feature type="region of interest" description="Disordered" evidence="1">
    <location>
        <begin position="347"/>
        <end position="436"/>
    </location>
</feature>
<proteinExistence type="predicted"/>
<evidence type="ECO:0000313" key="2">
    <source>
        <dbReference type="EMBL" id="OWF39995.1"/>
    </source>
</evidence>
<organism evidence="2 3">
    <name type="scientific">Mizuhopecten yessoensis</name>
    <name type="common">Japanese scallop</name>
    <name type="synonym">Patinopecten yessoensis</name>
    <dbReference type="NCBI Taxonomy" id="6573"/>
    <lineage>
        <taxon>Eukaryota</taxon>
        <taxon>Metazoa</taxon>
        <taxon>Spiralia</taxon>
        <taxon>Lophotrochozoa</taxon>
        <taxon>Mollusca</taxon>
        <taxon>Bivalvia</taxon>
        <taxon>Autobranchia</taxon>
        <taxon>Pteriomorphia</taxon>
        <taxon>Pectinida</taxon>
        <taxon>Pectinoidea</taxon>
        <taxon>Pectinidae</taxon>
        <taxon>Mizuhopecten</taxon>
    </lineage>
</organism>
<protein>
    <submittedName>
        <fullName evidence="2">Uncharacterized protein</fullName>
    </submittedName>
</protein>
<reference evidence="2 3" key="1">
    <citation type="journal article" date="2017" name="Nat. Ecol. Evol.">
        <title>Scallop genome provides insights into evolution of bilaterian karyotype and development.</title>
        <authorList>
            <person name="Wang S."/>
            <person name="Zhang J."/>
            <person name="Jiao W."/>
            <person name="Li J."/>
            <person name="Xun X."/>
            <person name="Sun Y."/>
            <person name="Guo X."/>
            <person name="Huan P."/>
            <person name="Dong B."/>
            <person name="Zhang L."/>
            <person name="Hu X."/>
            <person name="Sun X."/>
            <person name="Wang J."/>
            <person name="Zhao C."/>
            <person name="Wang Y."/>
            <person name="Wang D."/>
            <person name="Huang X."/>
            <person name="Wang R."/>
            <person name="Lv J."/>
            <person name="Li Y."/>
            <person name="Zhang Z."/>
            <person name="Liu B."/>
            <person name="Lu W."/>
            <person name="Hui Y."/>
            <person name="Liang J."/>
            <person name="Zhou Z."/>
            <person name="Hou R."/>
            <person name="Li X."/>
            <person name="Liu Y."/>
            <person name="Li H."/>
            <person name="Ning X."/>
            <person name="Lin Y."/>
            <person name="Zhao L."/>
            <person name="Xing Q."/>
            <person name="Dou J."/>
            <person name="Li Y."/>
            <person name="Mao J."/>
            <person name="Guo H."/>
            <person name="Dou H."/>
            <person name="Li T."/>
            <person name="Mu C."/>
            <person name="Jiang W."/>
            <person name="Fu Q."/>
            <person name="Fu X."/>
            <person name="Miao Y."/>
            <person name="Liu J."/>
            <person name="Yu Q."/>
            <person name="Li R."/>
            <person name="Liao H."/>
            <person name="Li X."/>
            <person name="Kong Y."/>
            <person name="Jiang Z."/>
            <person name="Chourrout D."/>
            <person name="Li R."/>
            <person name="Bao Z."/>
        </authorList>
    </citation>
    <scope>NUCLEOTIDE SEQUENCE [LARGE SCALE GENOMIC DNA]</scope>
    <source>
        <strain evidence="2 3">PY_sf001</strain>
    </source>
</reference>
<name>A0A210PU62_MIZYE</name>
<evidence type="ECO:0000256" key="1">
    <source>
        <dbReference type="SAM" id="MobiDB-lite"/>
    </source>
</evidence>
<feature type="region of interest" description="Disordered" evidence="1">
    <location>
        <begin position="903"/>
        <end position="951"/>
    </location>
</feature>
<feature type="region of interest" description="Disordered" evidence="1">
    <location>
        <begin position="260"/>
        <end position="297"/>
    </location>
</feature>
<sequence>MAKRSRFTRIREQVANLFSNIRTCIRELWTAIQQLCIPEESASGHGDFLLLTDITKVTKEDQCTNCEQILKVSMACQTDAQLFNNALYALGDSSDDCAIDRTERHPNKKRSSKSSHIRSDVDAMQQNRTSVLNFNENYSAERNRSQVTPSSAPVQITRSPRPIVNQNSQTTRSAGLDDRDGKIRGENMVNLQRKLESNFQTHAEVLCGSGISDTIYYSNRRSIATSPAVTYADACCQTFLSIAANAIFLPVTSTPTLDNQKSNTADCHGNEDQNKGDSKKKSEKEKVNNVPTLNMSNQVELPNDSVFYFKGKPSSNPLTSVDIEAKKDTRLALDLHKDSLLTEEKALSRGETSQIKLQDKTKVTHKAERKDRTPTKANEKKSLTRANENEQKLKVNETNRTSKTSGDSNKLPTKSKDEKREVKPVESKVESPHCNSTSRAMVSPVVKCAAGRMEKANVYGRENYIKVMLLKIVEKIPHIKKMKTRQDSLPEGDPERDRLYKAINTEIKKNINEGMEKFYVRYNALHPLQRANTTELEKNFLMDLISEMKKADKEFLAEETKAHEISFKRQGDGNPMNQREINKKNIPQTGEMETKHDQRLKQTQESNRQVQVLGNVSVDVTQVTTTEVVTKPKHRNKSRHRKNVVTESAAPIPYDNKMLLPEVKKVEQDEKKGRMEEVVHTQPEDISTFIAETTASEAGTSEDGDIIDLMNDLEDEAHRDGLFVNWDATPFGDIAEFFDRGHYRIDGQTVVSKGKRAYKVEERQQKVKRRGIPNKHLANTSNYLQESAGDAHTDPLFQEDANEVEEDVVLEENVEDQLDSNVAYETLSCLNSPDEATDISVNVEEEPMMDARHLKDMPCDVILKKKGECDLLEEKYAVEKTQKNKGKPKKKKKAKKTTLYAINFTNNANDEVSDSDDYDDSDSGDESDLDSDDESDTESDDSENEAAHQARIAQYTEILQSIPNHT</sequence>
<feature type="compositionally biased region" description="Polar residues" evidence="1">
    <location>
        <begin position="145"/>
        <end position="173"/>
    </location>
</feature>
<accession>A0A210PU62</accession>
<evidence type="ECO:0000313" key="3">
    <source>
        <dbReference type="Proteomes" id="UP000242188"/>
    </source>
</evidence>
<dbReference type="Proteomes" id="UP000242188">
    <property type="component" value="Unassembled WGS sequence"/>
</dbReference>